<reference evidence="3" key="1">
    <citation type="submission" date="2022-04" db="EMBL/GenBank/DDBJ databases">
        <authorList>
            <person name="Seo M.-J."/>
        </authorList>
    </citation>
    <scope>NUCLEOTIDE SEQUENCE</scope>
    <source>
        <strain evidence="3">MBLB2552</strain>
    </source>
</reference>
<dbReference type="RefSeq" id="WP_248552729.1">
    <property type="nucleotide sequence ID" value="NZ_JALPRK010000015.1"/>
</dbReference>
<dbReference type="EMBL" id="JALPRK010000015">
    <property type="protein sequence ID" value="MCK8488665.1"/>
    <property type="molecule type" value="Genomic_DNA"/>
</dbReference>
<proteinExistence type="predicted"/>
<organism evidence="3 4">
    <name type="scientific">Paenibacillus mellifer</name>
    <dbReference type="NCBI Taxonomy" id="2937794"/>
    <lineage>
        <taxon>Bacteria</taxon>
        <taxon>Bacillati</taxon>
        <taxon>Bacillota</taxon>
        <taxon>Bacilli</taxon>
        <taxon>Bacillales</taxon>
        <taxon>Paenibacillaceae</taxon>
        <taxon>Paenibacillus</taxon>
    </lineage>
</organism>
<evidence type="ECO:0000313" key="4">
    <source>
        <dbReference type="Proteomes" id="UP001139534"/>
    </source>
</evidence>
<name>A0A9X1XZ83_9BACL</name>
<dbReference type="AlphaFoldDB" id="A0A9X1XZ83"/>
<protein>
    <submittedName>
        <fullName evidence="3">Insulinase family protein</fullName>
    </submittedName>
</protein>
<dbReference type="PANTHER" id="PTHR11851:SF134">
    <property type="entry name" value="ZINC-DEPENDENT PROTEASE"/>
    <property type="match status" value="1"/>
</dbReference>
<evidence type="ECO:0000259" key="1">
    <source>
        <dbReference type="Pfam" id="PF00675"/>
    </source>
</evidence>
<dbReference type="Pfam" id="PF00675">
    <property type="entry name" value="Peptidase_M16"/>
    <property type="match status" value="1"/>
</dbReference>
<accession>A0A9X1XZ83</accession>
<feature type="domain" description="Peptidase M16 C-terminal" evidence="2">
    <location>
        <begin position="180"/>
        <end position="361"/>
    </location>
</feature>
<keyword evidence="4" id="KW-1185">Reference proteome</keyword>
<evidence type="ECO:0000313" key="3">
    <source>
        <dbReference type="EMBL" id="MCK8488665.1"/>
    </source>
</evidence>
<evidence type="ECO:0000259" key="2">
    <source>
        <dbReference type="Pfam" id="PF05193"/>
    </source>
</evidence>
<dbReference type="SUPFAM" id="SSF63411">
    <property type="entry name" value="LuxS/MPP-like metallohydrolase"/>
    <property type="match status" value="2"/>
</dbReference>
<dbReference type="NCBIfam" id="NF047421">
    <property type="entry name" value="YfmH_fam"/>
    <property type="match status" value="1"/>
</dbReference>
<dbReference type="Pfam" id="PF05193">
    <property type="entry name" value="Peptidase_M16_C"/>
    <property type="match status" value="1"/>
</dbReference>
<feature type="domain" description="Peptidase M16 N-terminal" evidence="1">
    <location>
        <begin position="62"/>
        <end position="174"/>
    </location>
</feature>
<dbReference type="InterPro" id="IPR011249">
    <property type="entry name" value="Metalloenz_LuxS/M16"/>
</dbReference>
<dbReference type="Proteomes" id="UP001139534">
    <property type="component" value="Unassembled WGS sequence"/>
</dbReference>
<dbReference type="InterPro" id="IPR007863">
    <property type="entry name" value="Peptidase_M16_C"/>
</dbReference>
<dbReference type="Gene3D" id="3.30.830.10">
    <property type="entry name" value="Metalloenzyme, LuxS/M16 peptidase-like"/>
    <property type="match status" value="2"/>
</dbReference>
<gene>
    <name evidence="3" type="ORF">M0651_15925</name>
</gene>
<dbReference type="GO" id="GO:0046872">
    <property type="term" value="F:metal ion binding"/>
    <property type="evidence" value="ECO:0007669"/>
    <property type="project" value="InterPro"/>
</dbReference>
<dbReference type="InterPro" id="IPR050361">
    <property type="entry name" value="MPP/UQCRC_Complex"/>
</dbReference>
<comment type="caution">
    <text evidence="3">The sequence shown here is derived from an EMBL/GenBank/DDBJ whole genome shotgun (WGS) entry which is preliminary data.</text>
</comment>
<sequence>METIRYDALQETLYRETMENGLQVYVLPKPGFQKTYATFSTKYGSIDNHFKVEGQEDISVPDGIAHFLEHKMFEEPEGDIFATFASQGASANAFTSFDQTVYLFSATENIPANLETLVNFVQHPYFTDQNVEKEKGIIGQEIGMYRDNPDWRVYFGLIEAMYKVHPVHIDIAGTVESIGTITKETLYTCYNAFYHPSNMLLFVVGGVDPEEVFKLVRDNQAKKDYKPQGTIDRLFETEPQEVSEKRRESRLPVSQPKCLFGYKETRLGLTGQDLLKRDLATKLALDLLFGASTKLYQKLYDMDLISDSFGHEYNSNPNYAFSAIGGDTKDPDRMLAVIKEESEALLASGFRQEDFERARKKKIGGYLRMLNSPENIAHEFTRYNFRGGDLFAVLSIYESLTLEDINTRLREHIDWEQLSVSIVVSP</sequence>
<dbReference type="PANTHER" id="PTHR11851">
    <property type="entry name" value="METALLOPROTEASE"/>
    <property type="match status" value="1"/>
</dbReference>
<dbReference type="InterPro" id="IPR011765">
    <property type="entry name" value="Pept_M16_N"/>
</dbReference>